<evidence type="ECO:0000256" key="1">
    <source>
        <dbReference type="SAM" id="MobiDB-lite"/>
    </source>
</evidence>
<dbReference type="EMBL" id="QXJK01000004">
    <property type="protein sequence ID" value="RIX35282.1"/>
    <property type="molecule type" value="Genomic_DNA"/>
</dbReference>
<proteinExistence type="predicted"/>
<dbReference type="AlphaFoldDB" id="A0A418Q7T5"/>
<evidence type="ECO:0000313" key="4">
    <source>
        <dbReference type="Proteomes" id="UP000285278"/>
    </source>
</evidence>
<keyword evidence="2" id="KW-1133">Transmembrane helix</keyword>
<comment type="caution">
    <text evidence="3">The sequence shown here is derived from an EMBL/GenBank/DDBJ whole genome shotgun (WGS) entry which is preliminary data.</text>
</comment>
<dbReference type="STRING" id="1451189.CFAL_04485"/>
<keyword evidence="2" id="KW-0812">Transmembrane</keyword>
<dbReference type="RefSeq" id="WP_119664628.1">
    <property type="nucleotide sequence ID" value="NZ_QXJK01000004.1"/>
</dbReference>
<accession>A0A418Q7T5</accession>
<sequence>MSDNRTDHSSNSGYRNRSPQHVRADRKRQRELDWEDTRLPAWVAWVSVLCLIVLFLGFIMLASSDRTNKPMNVNGDQLGPLDVSAQQYAGYAKEQLDKATGDEPRWALVSPDPNHWWTVDQLTEILKGVDARVSTFYLGPGTQRAVAEPAVGHTRADVIRQVAEGVAQRAQIPVSDVRFDGVLVYATPSVLRELAKQVYAVEPAHPDAAYGRIGIRPIGAA</sequence>
<name>A0A418Q7T5_9CORY</name>
<keyword evidence="4" id="KW-1185">Reference proteome</keyword>
<organism evidence="3 4">
    <name type="scientific">Corynebacterium falsenii</name>
    <dbReference type="NCBI Taxonomy" id="108486"/>
    <lineage>
        <taxon>Bacteria</taxon>
        <taxon>Bacillati</taxon>
        <taxon>Actinomycetota</taxon>
        <taxon>Actinomycetes</taxon>
        <taxon>Mycobacteriales</taxon>
        <taxon>Corynebacteriaceae</taxon>
        <taxon>Corynebacterium</taxon>
    </lineage>
</organism>
<evidence type="ECO:0000313" key="3">
    <source>
        <dbReference type="EMBL" id="RIX35282.1"/>
    </source>
</evidence>
<protein>
    <submittedName>
        <fullName evidence="3">Uncharacterized protein</fullName>
    </submittedName>
</protein>
<feature type="compositionally biased region" description="Basic residues" evidence="1">
    <location>
        <begin position="18"/>
        <end position="27"/>
    </location>
</feature>
<feature type="region of interest" description="Disordered" evidence="1">
    <location>
        <begin position="1"/>
        <end position="30"/>
    </location>
</feature>
<gene>
    <name evidence="3" type="ORF">D3M95_05325</name>
</gene>
<feature type="transmembrane region" description="Helical" evidence="2">
    <location>
        <begin position="42"/>
        <end position="62"/>
    </location>
</feature>
<reference evidence="3 4" key="1">
    <citation type="submission" date="2018-09" db="EMBL/GenBank/DDBJ databases">
        <title>Optimization and identification of Corynebacterium falsenii FN1-14 from fish paste.</title>
        <authorList>
            <person name="Daroonpunt R."/>
            <person name="Tanasupawat S."/>
        </authorList>
    </citation>
    <scope>NUCLEOTIDE SEQUENCE [LARGE SCALE GENOMIC DNA]</scope>
    <source>
        <strain evidence="3 4">FN1-14</strain>
    </source>
</reference>
<dbReference type="Proteomes" id="UP000285278">
    <property type="component" value="Unassembled WGS sequence"/>
</dbReference>
<dbReference type="OrthoDB" id="4424197at2"/>
<evidence type="ECO:0000256" key="2">
    <source>
        <dbReference type="SAM" id="Phobius"/>
    </source>
</evidence>
<keyword evidence="2" id="KW-0472">Membrane</keyword>